<evidence type="ECO:0000313" key="3">
    <source>
        <dbReference type="EnsemblMetazoa" id="XP_020906396.1"/>
    </source>
</evidence>
<dbReference type="RefSeq" id="XP_020906396.1">
    <property type="nucleotide sequence ID" value="XM_021050737.1"/>
</dbReference>
<evidence type="ECO:0000313" key="4">
    <source>
        <dbReference type="Proteomes" id="UP000887567"/>
    </source>
</evidence>
<feature type="domain" description="QRICH1-like" evidence="2">
    <location>
        <begin position="16"/>
        <end position="120"/>
    </location>
</feature>
<keyword evidence="1" id="KW-0233">DNA recombination</keyword>
<protein>
    <recommendedName>
        <fullName evidence="2">QRICH1-like domain-containing protein</fullName>
    </recommendedName>
</protein>
<dbReference type="KEGG" id="epa:110244530"/>
<dbReference type="GeneID" id="110244530"/>
<dbReference type="EnsemblMetazoa" id="XM_021050737.1">
    <property type="protein sequence ID" value="XP_020906396.1"/>
    <property type="gene ID" value="LOC110244530"/>
</dbReference>
<dbReference type="Gene3D" id="1.10.443.10">
    <property type="entry name" value="Intergrase catalytic core"/>
    <property type="match status" value="1"/>
</dbReference>
<dbReference type="Pfam" id="PF25561">
    <property type="entry name" value="QRICH1"/>
    <property type="match status" value="1"/>
</dbReference>
<name>A0A913XLR2_EXADI</name>
<reference evidence="3" key="1">
    <citation type="submission" date="2022-11" db="UniProtKB">
        <authorList>
            <consortium name="EnsemblMetazoa"/>
        </authorList>
    </citation>
    <scope>IDENTIFICATION</scope>
</reference>
<organism evidence="3 4">
    <name type="scientific">Exaiptasia diaphana</name>
    <name type="common">Tropical sea anemone</name>
    <name type="synonym">Aiptasia pulchella</name>
    <dbReference type="NCBI Taxonomy" id="2652724"/>
    <lineage>
        <taxon>Eukaryota</taxon>
        <taxon>Metazoa</taxon>
        <taxon>Cnidaria</taxon>
        <taxon>Anthozoa</taxon>
        <taxon>Hexacorallia</taxon>
        <taxon>Actiniaria</taxon>
        <taxon>Aiptasiidae</taxon>
        <taxon>Exaiptasia</taxon>
    </lineage>
</organism>
<dbReference type="PANTHER" id="PTHR21446">
    <property type="entry name" value="DUF3504 DOMAIN-CONTAINING PROTEIN"/>
    <property type="match status" value="1"/>
</dbReference>
<evidence type="ECO:0000259" key="2">
    <source>
        <dbReference type="Pfam" id="PF25561"/>
    </source>
</evidence>
<dbReference type="InterPro" id="IPR057926">
    <property type="entry name" value="QRICH1_dom"/>
</dbReference>
<evidence type="ECO:0000256" key="1">
    <source>
        <dbReference type="ARBA" id="ARBA00023172"/>
    </source>
</evidence>
<dbReference type="InterPro" id="IPR013762">
    <property type="entry name" value="Integrase-like_cat_sf"/>
</dbReference>
<dbReference type="InterPro" id="IPR011010">
    <property type="entry name" value="DNA_brk_join_enz"/>
</dbReference>
<proteinExistence type="predicted"/>
<dbReference type="GO" id="GO:0003677">
    <property type="term" value="F:DNA binding"/>
    <property type="evidence" value="ECO:0007669"/>
    <property type="project" value="InterPro"/>
</dbReference>
<dbReference type="OrthoDB" id="5988622at2759"/>
<accession>A0A913XLR2</accession>
<dbReference type="AlphaFoldDB" id="A0A913XLR2"/>
<sequence length="336" mass="38149">MKLLLQKAVPISTRYKNSWAVNIFEEWRQIRENKVASLESTSLNLSLDSIQHLDIEPWETVTVSSLNFWLWKFVQEASDKKGSPYPARTLYQLIASLKRHLESKNRTDVNMLDKSNMSFSGLRKILDAEMKSVHSKGVTNRKKEKELITDEEEEAMWRKGVLGQSTAEILLKTPYKDGKFAYKNCVVGIHTLNEILPSLCLAIGSKRKTSHSLRVTCVSKLFNASVDEKLIRSRSGHVSDALLAYEKSSKEQEHKISNILNPPAQQKQVSFESKNEIKVIDISNDDIEMPVFDVNELESIFNDITGNEHEAQFDFTSGGPINISGNCNVTINQFKI</sequence>
<dbReference type="GO" id="GO:0006310">
    <property type="term" value="P:DNA recombination"/>
    <property type="evidence" value="ECO:0007669"/>
    <property type="project" value="UniProtKB-KW"/>
</dbReference>
<dbReference type="GO" id="GO:0015074">
    <property type="term" value="P:DNA integration"/>
    <property type="evidence" value="ECO:0007669"/>
    <property type="project" value="InterPro"/>
</dbReference>
<dbReference type="Proteomes" id="UP000887567">
    <property type="component" value="Unplaced"/>
</dbReference>
<dbReference type="SUPFAM" id="SSF56349">
    <property type="entry name" value="DNA breaking-rejoining enzymes"/>
    <property type="match status" value="1"/>
</dbReference>
<dbReference type="PANTHER" id="PTHR21446:SF12">
    <property type="entry name" value="POTASSIUM CHANNEL TETRAMERIZATION DOMAIN CONTAINING 1"/>
    <property type="match status" value="1"/>
</dbReference>
<keyword evidence="4" id="KW-1185">Reference proteome</keyword>
<dbReference type="InterPro" id="IPR052787">
    <property type="entry name" value="MAVS"/>
</dbReference>